<reference evidence="5 6" key="1">
    <citation type="submission" date="2020-02" db="EMBL/GenBank/DDBJ databases">
        <authorList>
            <person name="Chen W.-M."/>
        </authorList>
    </citation>
    <scope>NUCLEOTIDE SEQUENCE [LARGE SCALE GENOMIC DNA]</scope>
    <source>
        <strain evidence="5 6">KMS-5</strain>
    </source>
</reference>
<sequence>MPGQPGPALQRREAVTFDQSVGSVDAIVAGRFVLRPIRVSDAGLVALYASDPRVAEATRSIPHPLPPGAVEAFIARAMSGETRGTIWAMDGAATGLSELLGIISLKPMEARKSGGGQSEIGFWVAPQMWNTGIASEAVRALVAANPLGDRTLFAEVFQDNPGSAKVLTNCGFEYLGDAETFSVARGARVPIWTYIRKMG</sequence>
<keyword evidence="6" id="KW-1185">Reference proteome</keyword>
<dbReference type="GO" id="GO:0016747">
    <property type="term" value="F:acyltransferase activity, transferring groups other than amino-acyl groups"/>
    <property type="evidence" value="ECO:0007669"/>
    <property type="project" value="InterPro"/>
</dbReference>
<proteinExistence type="inferred from homology"/>
<evidence type="ECO:0000256" key="1">
    <source>
        <dbReference type="ARBA" id="ARBA00022679"/>
    </source>
</evidence>
<dbReference type="PANTHER" id="PTHR43792">
    <property type="entry name" value="GNAT FAMILY, PUTATIVE (AFU_ORTHOLOGUE AFUA_3G00765)-RELATED-RELATED"/>
    <property type="match status" value="1"/>
</dbReference>
<comment type="similarity">
    <text evidence="3">Belongs to the acetyltransferase family. RimJ subfamily.</text>
</comment>
<feature type="domain" description="N-acetyltransferase" evidence="4">
    <location>
        <begin position="31"/>
        <end position="173"/>
    </location>
</feature>
<evidence type="ECO:0000256" key="3">
    <source>
        <dbReference type="ARBA" id="ARBA00038502"/>
    </source>
</evidence>
<gene>
    <name evidence="5" type="ORF">G4Z14_17620</name>
</gene>
<dbReference type="PANTHER" id="PTHR43792:SF8">
    <property type="entry name" value="[RIBOSOMAL PROTEIN US5]-ALANINE N-ACETYLTRANSFERASE"/>
    <property type="match status" value="1"/>
</dbReference>
<dbReference type="InterPro" id="IPR016181">
    <property type="entry name" value="Acyl_CoA_acyltransferase"/>
</dbReference>
<dbReference type="AlphaFoldDB" id="A0A6M0QXJ8"/>
<keyword evidence="2" id="KW-0012">Acyltransferase</keyword>
<evidence type="ECO:0000313" key="6">
    <source>
        <dbReference type="Proteomes" id="UP000477782"/>
    </source>
</evidence>
<accession>A0A6M0QXJ8</accession>
<dbReference type="EMBL" id="JAAIVJ010000020">
    <property type="protein sequence ID" value="NEY92107.1"/>
    <property type="molecule type" value="Genomic_DNA"/>
</dbReference>
<dbReference type="InterPro" id="IPR051531">
    <property type="entry name" value="N-acetyltransferase"/>
</dbReference>
<evidence type="ECO:0000313" key="5">
    <source>
        <dbReference type="EMBL" id="NEY92107.1"/>
    </source>
</evidence>
<protein>
    <submittedName>
        <fullName evidence="5">GNAT family N-acetyltransferase</fullName>
    </submittedName>
</protein>
<dbReference type="Gene3D" id="3.40.630.30">
    <property type="match status" value="1"/>
</dbReference>
<evidence type="ECO:0000259" key="4">
    <source>
        <dbReference type="Pfam" id="PF13302"/>
    </source>
</evidence>
<evidence type="ECO:0000256" key="2">
    <source>
        <dbReference type="ARBA" id="ARBA00023315"/>
    </source>
</evidence>
<dbReference type="SUPFAM" id="SSF55729">
    <property type="entry name" value="Acyl-CoA N-acyltransferases (Nat)"/>
    <property type="match status" value="1"/>
</dbReference>
<name>A0A6M0QXJ8_9RHOB</name>
<comment type="caution">
    <text evidence="5">The sequence shown here is derived from an EMBL/GenBank/DDBJ whole genome shotgun (WGS) entry which is preliminary data.</text>
</comment>
<dbReference type="InterPro" id="IPR000182">
    <property type="entry name" value="GNAT_dom"/>
</dbReference>
<keyword evidence="1 5" id="KW-0808">Transferase</keyword>
<dbReference type="Proteomes" id="UP000477782">
    <property type="component" value="Unassembled WGS sequence"/>
</dbReference>
<organism evidence="5 6">
    <name type="scientific">Tabrizicola oligotrophica</name>
    <dbReference type="NCBI Taxonomy" id="2710650"/>
    <lineage>
        <taxon>Bacteria</taxon>
        <taxon>Pseudomonadati</taxon>
        <taxon>Pseudomonadota</taxon>
        <taxon>Alphaproteobacteria</taxon>
        <taxon>Rhodobacterales</taxon>
        <taxon>Paracoccaceae</taxon>
        <taxon>Tabrizicola</taxon>
    </lineage>
</organism>
<dbReference type="Pfam" id="PF13302">
    <property type="entry name" value="Acetyltransf_3"/>
    <property type="match status" value="1"/>
</dbReference>